<sequence length="256" mass="27688">MEIPADLGRVLVIIPTYNERDNIEDIVGRVRAAVPPVDVLVVDDASPDGTGEAADALAAADAQVKVLHRTGKDGLGAAYIAGFGWAAEHGYDVMVEMDADGSHQPEELPRLLAALEDADLVIGARWVPGGKVLNWPKRREALSRGANTYARLMLGFHLHDATGGFRAFRAATLEKIGLEGVESRGYCFQIDLALRALHRGLRVVEVPITFVERVHGTSKMSRDVMAEAALRITQWGVSDRVGRIRGRRPPGGGSLR</sequence>
<accession>A0ABX8QPJ7</accession>
<evidence type="ECO:0000259" key="4">
    <source>
        <dbReference type="Pfam" id="PF00535"/>
    </source>
</evidence>
<keyword evidence="2" id="KW-0328">Glycosyltransferase</keyword>
<comment type="similarity">
    <text evidence="1">Belongs to the glycosyltransferase 2 family.</text>
</comment>
<organism evidence="5 6">
    <name type="scientific">Actinomadura graeca</name>
    <dbReference type="NCBI Taxonomy" id="2750812"/>
    <lineage>
        <taxon>Bacteria</taxon>
        <taxon>Bacillati</taxon>
        <taxon>Actinomycetota</taxon>
        <taxon>Actinomycetes</taxon>
        <taxon>Streptosporangiales</taxon>
        <taxon>Thermomonosporaceae</taxon>
        <taxon>Actinomadura</taxon>
    </lineage>
</organism>
<protein>
    <submittedName>
        <fullName evidence="5">Polyprenol monophosphomannose synthase</fullName>
    </submittedName>
</protein>
<reference evidence="5" key="1">
    <citation type="submission" date="2020-07" db="EMBL/GenBank/DDBJ databases">
        <authorList>
            <person name="Tarantini F.S."/>
            <person name="Hong K.W."/>
            <person name="Chan K.G."/>
        </authorList>
    </citation>
    <scope>NUCLEOTIDE SEQUENCE</scope>
    <source>
        <strain evidence="5">32-07</strain>
    </source>
</reference>
<feature type="domain" description="Glycosyltransferase 2-like" evidence="4">
    <location>
        <begin position="12"/>
        <end position="176"/>
    </location>
</feature>
<dbReference type="Pfam" id="PF00535">
    <property type="entry name" value="Glycos_transf_2"/>
    <property type="match status" value="1"/>
</dbReference>
<dbReference type="InterPro" id="IPR039528">
    <property type="entry name" value="DPM1-like"/>
</dbReference>
<dbReference type="PANTHER" id="PTHR43398:SF1">
    <property type="entry name" value="DOLICHOL-PHOSPHATE MANNOSYLTRANSFERASE SUBUNIT 1"/>
    <property type="match status" value="1"/>
</dbReference>
<dbReference type="PANTHER" id="PTHR43398">
    <property type="entry name" value="DOLICHOL-PHOSPHATE MANNOSYLTRANSFERASE SUBUNIT 1"/>
    <property type="match status" value="1"/>
</dbReference>
<evidence type="ECO:0000256" key="2">
    <source>
        <dbReference type="ARBA" id="ARBA00022676"/>
    </source>
</evidence>
<dbReference type="Proteomes" id="UP001049518">
    <property type="component" value="Chromosome"/>
</dbReference>
<keyword evidence="6" id="KW-1185">Reference proteome</keyword>
<dbReference type="RefSeq" id="WP_231332868.1">
    <property type="nucleotide sequence ID" value="NZ_CP059572.1"/>
</dbReference>
<evidence type="ECO:0000256" key="3">
    <source>
        <dbReference type="ARBA" id="ARBA00022679"/>
    </source>
</evidence>
<dbReference type="CDD" id="cd06442">
    <property type="entry name" value="DPM1_like"/>
    <property type="match status" value="1"/>
</dbReference>
<dbReference type="InterPro" id="IPR029044">
    <property type="entry name" value="Nucleotide-diphossugar_trans"/>
</dbReference>
<proteinExistence type="inferred from homology"/>
<gene>
    <name evidence="5" type="ORF">AGRA3207_000438</name>
</gene>
<keyword evidence="3" id="KW-0808">Transferase</keyword>
<evidence type="ECO:0000313" key="5">
    <source>
        <dbReference type="EMBL" id="QXJ19839.1"/>
    </source>
</evidence>
<dbReference type="Gene3D" id="3.90.550.10">
    <property type="entry name" value="Spore Coat Polysaccharide Biosynthesis Protein SpsA, Chain A"/>
    <property type="match status" value="1"/>
</dbReference>
<dbReference type="EMBL" id="CP059572">
    <property type="protein sequence ID" value="QXJ19839.1"/>
    <property type="molecule type" value="Genomic_DNA"/>
</dbReference>
<dbReference type="SUPFAM" id="SSF53448">
    <property type="entry name" value="Nucleotide-diphospho-sugar transferases"/>
    <property type="match status" value="1"/>
</dbReference>
<evidence type="ECO:0000256" key="1">
    <source>
        <dbReference type="ARBA" id="ARBA00006739"/>
    </source>
</evidence>
<name>A0ABX8QPJ7_9ACTN</name>
<evidence type="ECO:0000313" key="6">
    <source>
        <dbReference type="Proteomes" id="UP001049518"/>
    </source>
</evidence>
<dbReference type="InterPro" id="IPR001173">
    <property type="entry name" value="Glyco_trans_2-like"/>
</dbReference>